<proteinExistence type="inferred from homology"/>
<protein>
    <submittedName>
        <fullName evidence="4">Hydrogenase expression/formation protein HypE</fullName>
    </submittedName>
</protein>
<dbReference type="InterPro" id="IPR036921">
    <property type="entry name" value="PurM-like_N_sf"/>
</dbReference>
<dbReference type="PANTHER" id="PTHR30303">
    <property type="entry name" value="HYDROGENASE ISOENZYMES FORMATION PROTEIN HYPE"/>
    <property type="match status" value="1"/>
</dbReference>
<comment type="similarity">
    <text evidence="1">Belongs to the HypE family.</text>
</comment>
<dbReference type="InterPro" id="IPR010918">
    <property type="entry name" value="PurM-like_C_dom"/>
</dbReference>
<dbReference type="Gene3D" id="3.30.1330.10">
    <property type="entry name" value="PurM-like, N-terminal domain"/>
    <property type="match status" value="1"/>
</dbReference>
<dbReference type="Pfam" id="PF02769">
    <property type="entry name" value="AIRS_C"/>
    <property type="match status" value="1"/>
</dbReference>
<gene>
    <name evidence="4" type="primary">hypE</name>
    <name evidence="4" type="ORF">HXL70_04535</name>
</gene>
<dbReference type="InterPro" id="IPR016188">
    <property type="entry name" value="PurM-like_N"/>
</dbReference>
<accession>A0A930B9N3</accession>
<dbReference type="PIRSF" id="PIRSF005644">
    <property type="entry name" value="Hdrgns_mtr_HypE"/>
    <property type="match status" value="1"/>
</dbReference>
<reference evidence="4" key="1">
    <citation type="submission" date="2020-04" db="EMBL/GenBank/DDBJ databases">
        <title>Deep metagenomics examines the oral microbiome during advanced dental caries in children, revealing novel taxa and co-occurrences with host molecules.</title>
        <authorList>
            <person name="Baker J.L."/>
            <person name="Morton J.T."/>
            <person name="Dinis M."/>
            <person name="Alvarez R."/>
            <person name="Tran N.C."/>
            <person name="Knight R."/>
            <person name="Edlund A."/>
        </authorList>
    </citation>
    <scope>NUCLEOTIDE SEQUENCE</scope>
    <source>
        <strain evidence="4">JCVI_32_bin.14</strain>
    </source>
</reference>
<evidence type="ECO:0000259" key="3">
    <source>
        <dbReference type="Pfam" id="PF02769"/>
    </source>
</evidence>
<dbReference type="PANTHER" id="PTHR30303:SF0">
    <property type="entry name" value="CARBAMOYL DEHYDRATASE HYPE"/>
    <property type="match status" value="1"/>
</dbReference>
<evidence type="ECO:0000259" key="2">
    <source>
        <dbReference type="Pfam" id="PF00586"/>
    </source>
</evidence>
<feature type="domain" description="PurM-like N-terminal" evidence="2">
    <location>
        <begin position="35"/>
        <end position="144"/>
    </location>
</feature>
<dbReference type="Gene3D" id="3.90.650.10">
    <property type="entry name" value="PurM-like C-terminal domain"/>
    <property type="match status" value="1"/>
</dbReference>
<dbReference type="GO" id="GO:0051604">
    <property type="term" value="P:protein maturation"/>
    <property type="evidence" value="ECO:0007669"/>
    <property type="project" value="TreeGrafter"/>
</dbReference>
<dbReference type="SUPFAM" id="SSF56042">
    <property type="entry name" value="PurM C-terminal domain-like"/>
    <property type="match status" value="1"/>
</dbReference>
<dbReference type="EMBL" id="JABZMK010000018">
    <property type="protein sequence ID" value="MBF1129297.1"/>
    <property type="molecule type" value="Genomic_DNA"/>
</dbReference>
<evidence type="ECO:0000313" key="4">
    <source>
        <dbReference type="EMBL" id="MBF1129297.1"/>
    </source>
</evidence>
<dbReference type="RefSeq" id="WP_276639521.1">
    <property type="nucleotide sequence ID" value="NZ_CAUOPG010000040.1"/>
</dbReference>
<evidence type="ECO:0000313" key="5">
    <source>
        <dbReference type="Proteomes" id="UP000757890"/>
    </source>
</evidence>
<evidence type="ECO:0000256" key="1">
    <source>
        <dbReference type="ARBA" id="ARBA00006243"/>
    </source>
</evidence>
<organism evidence="4 5">
    <name type="scientific">Dialister invisus</name>
    <dbReference type="NCBI Taxonomy" id="218538"/>
    <lineage>
        <taxon>Bacteria</taxon>
        <taxon>Bacillati</taxon>
        <taxon>Bacillota</taxon>
        <taxon>Negativicutes</taxon>
        <taxon>Veillonellales</taxon>
        <taxon>Veillonellaceae</taxon>
        <taxon>Dialister</taxon>
    </lineage>
</organism>
<dbReference type="AlphaFoldDB" id="A0A930B9N3"/>
<dbReference type="Proteomes" id="UP000757890">
    <property type="component" value="Unassembled WGS sequence"/>
</dbReference>
<dbReference type="InterPro" id="IPR011854">
    <property type="entry name" value="HypE"/>
</dbReference>
<name>A0A930B9N3_9FIRM</name>
<dbReference type="InterPro" id="IPR036676">
    <property type="entry name" value="PurM-like_C_sf"/>
</dbReference>
<dbReference type="NCBIfam" id="TIGR02124">
    <property type="entry name" value="hypE"/>
    <property type="match status" value="1"/>
</dbReference>
<dbReference type="Pfam" id="PF00586">
    <property type="entry name" value="AIRS"/>
    <property type="match status" value="1"/>
</dbReference>
<sequence length="327" mass="34667">MKITLKHGSGGEESGRLIKDIFASVFDDEILLKMEDSAVLPPLHGNPVLTSDSFVVEPLFFKGGDIGKLSVCGTVNDLSSMGARPLYLTASFILETGLDADILEKIVQSMKETAEEAGVRIVAGDTKVIEGKGGLYINTAGIGERPSSRDISCRNMKSGDALILTGTLGDHHAAVLTNRLGIESGIESDCAPLNHMVEELLEGNISVHTIRDITRGGLATVANELAVSSSVRIELEEELIPVSDIVQGFTGILGLDPLTMGNEGKMIIAVSPKDAEKAVGILRRNKYGRNAVAAGQVLEGKGVYLRTALGGLRRVLPLRGEGLPRIC</sequence>
<dbReference type="SUPFAM" id="SSF55326">
    <property type="entry name" value="PurM N-terminal domain-like"/>
    <property type="match status" value="1"/>
</dbReference>
<feature type="domain" description="PurM-like C-terminal" evidence="3">
    <location>
        <begin position="157"/>
        <end position="305"/>
    </location>
</feature>
<dbReference type="CDD" id="cd02197">
    <property type="entry name" value="HypE"/>
    <property type="match status" value="1"/>
</dbReference>
<comment type="caution">
    <text evidence="4">The sequence shown here is derived from an EMBL/GenBank/DDBJ whole genome shotgun (WGS) entry which is preliminary data.</text>
</comment>